<protein>
    <recommendedName>
        <fullName evidence="8">RING-type domain-containing protein</fullName>
    </recommendedName>
</protein>
<dbReference type="SUPFAM" id="SSF57850">
    <property type="entry name" value="RING/U-box"/>
    <property type="match status" value="1"/>
</dbReference>
<dbReference type="InterPro" id="IPR051051">
    <property type="entry name" value="E3_ubiq-ligase_TRIM/RNF"/>
</dbReference>
<dbReference type="Pfam" id="PF15227">
    <property type="entry name" value="zf-C3HC4_4"/>
    <property type="match status" value="1"/>
</dbReference>
<evidence type="ECO:0000256" key="6">
    <source>
        <dbReference type="SAM" id="MobiDB-lite"/>
    </source>
</evidence>
<dbReference type="InterPro" id="IPR001841">
    <property type="entry name" value="Znf_RING"/>
</dbReference>
<comment type="caution">
    <text evidence="9">The sequence shown here is derived from an EMBL/GenBank/DDBJ whole genome shotgun (WGS) entry which is preliminary data.</text>
</comment>
<feature type="compositionally biased region" description="Low complexity" evidence="6">
    <location>
        <begin position="37"/>
        <end position="48"/>
    </location>
</feature>
<feature type="domain" description="RING-type" evidence="8">
    <location>
        <begin position="257"/>
        <end position="300"/>
    </location>
</feature>
<evidence type="ECO:0000256" key="1">
    <source>
        <dbReference type="ARBA" id="ARBA00022723"/>
    </source>
</evidence>
<dbReference type="Gene3D" id="3.30.40.10">
    <property type="entry name" value="Zinc/RING finger domain, C3HC4 (zinc finger)"/>
    <property type="match status" value="1"/>
</dbReference>
<evidence type="ECO:0000313" key="10">
    <source>
        <dbReference type="Proteomes" id="UP000327468"/>
    </source>
</evidence>
<dbReference type="SMART" id="SM00184">
    <property type="entry name" value="RING"/>
    <property type="match status" value="1"/>
</dbReference>
<feature type="coiled-coil region" evidence="5">
    <location>
        <begin position="406"/>
        <end position="444"/>
    </location>
</feature>
<gene>
    <name evidence="9" type="ORF">PHYPO_G00167680</name>
</gene>
<dbReference type="InterPro" id="IPR017907">
    <property type="entry name" value="Znf_RING_CS"/>
</dbReference>
<evidence type="ECO:0000256" key="2">
    <source>
        <dbReference type="ARBA" id="ARBA00022771"/>
    </source>
</evidence>
<keyword evidence="5" id="KW-0175">Coiled coil</keyword>
<dbReference type="Proteomes" id="UP000327468">
    <property type="component" value="Chromosome 28"/>
</dbReference>
<dbReference type="Gene3D" id="4.10.830.40">
    <property type="match status" value="1"/>
</dbReference>
<dbReference type="GO" id="GO:0008270">
    <property type="term" value="F:zinc ion binding"/>
    <property type="evidence" value="ECO:0007669"/>
    <property type="project" value="UniProtKB-KW"/>
</dbReference>
<evidence type="ECO:0000256" key="4">
    <source>
        <dbReference type="PROSITE-ProRule" id="PRU00175"/>
    </source>
</evidence>
<feature type="region of interest" description="Disordered" evidence="6">
    <location>
        <begin position="37"/>
        <end position="92"/>
    </location>
</feature>
<keyword evidence="3" id="KW-0862">Zinc</keyword>
<evidence type="ECO:0000259" key="8">
    <source>
        <dbReference type="PROSITE" id="PS50089"/>
    </source>
</evidence>
<keyword evidence="10" id="KW-1185">Reference proteome</keyword>
<sequence length="473" mass="52179">MAQSVRPVTESWSVLGAILLQRIVVVAGVVFRMSGLNNSPSPLSTTSNQSEDSVHTSSYESESNESDEREDSRLKVPSIPSPRMVEAASPTSVKFDQSVAPRITFQNSLKHKGVSPAPMYGYQGKDQLCPVMFSPASVTIRASWDKPNSPAVSYNSMTSVQSMNPPLKFSREPDVVGRKEAASPAPTMASVQSEQSMDPPATFSCRLKVPSIPSPRMVDAASPGPTSVRSDLSVIPRATIKVSESYTSLMMREHLRCSVCKDMLKEPVSIPCGHSFCQTCILSYWTKPIHAGSYSCPQCRKRFKTCPALSLNLTLANVVQTQQQAGFSPALLPQSYAGPGDVACDICSESSIRAVKSCLTCCTSYCETHVRRHYTVEALQEHILREPTKDLEQEVYKTNTPVEVGLKDLKSNMMNEMKQLENTVNKMTVKLEDLQRSITQITEAQHPRKSNHTEDFVFQVLDFAVPDFQLPQE</sequence>
<dbReference type="CDD" id="cd19802">
    <property type="entry name" value="Bbox1_TRIM8-like"/>
    <property type="match status" value="1"/>
</dbReference>
<name>A0A5N5JI52_PANHP</name>
<dbReference type="AlphaFoldDB" id="A0A5N5JI52"/>
<keyword evidence="1" id="KW-0479">Metal-binding</keyword>
<dbReference type="PROSITE" id="PS00518">
    <property type="entry name" value="ZF_RING_1"/>
    <property type="match status" value="1"/>
</dbReference>
<dbReference type="PANTHER" id="PTHR25465">
    <property type="entry name" value="B-BOX DOMAIN CONTAINING"/>
    <property type="match status" value="1"/>
</dbReference>
<keyword evidence="7" id="KW-1133">Transmembrane helix</keyword>
<evidence type="ECO:0000256" key="7">
    <source>
        <dbReference type="SAM" id="Phobius"/>
    </source>
</evidence>
<organism evidence="9 10">
    <name type="scientific">Pangasianodon hypophthalmus</name>
    <name type="common">Striped catfish</name>
    <name type="synonym">Helicophagus hypophthalmus</name>
    <dbReference type="NCBI Taxonomy" id="310915"/>
    <lineage>
        <taxon>Eukaryota</taxon>
        <taxon>Metazoa</taxon>
        <taxon>Chordata</taxon>
        <taxon>Craniata</taxon>
        <taxon>Vertebrata</taxon>
        <taxon>Euteleostomi</taxon>
        <taxon>Actinopterygii</taxon>
        <taxon>Neopterygii</taxon>
        <taxon>Teleostei</taxon>
        <taxon>Ostariophysi</taxon>
        <taxon>Siluriformes</taxon>
        <taxon>Pangasiidae</taxon>
        <taxon>Pangasianodon</taxon>
    </lineage>
</organism>
<dbReference type="InterPro" id="IPR013083">
    <property type="entry name" value="Znf_RING/FYVE/PHD"/>
</dbReference>
<dbReference type="PROSITE" id="PS50089">
    <property type="entry name" value="ZF_RING_2"/>
    <property type="match status" value="1"/>
</dbReference>
<accession>A0A5N5JI52</accession>
<keyword evidence="7" id="KW-0812">Transmembrane</keyword>
<keyword evidence="7" id="KW-0472">Membrane</keyword>
<evidence type="ECO:0000256" key="3">
    <source>
        <dbReference type="ARBA" id="ARBA00022833"/>
    </source>
</evidence>
<dbReference type="EMBL" id="VFJC01000029">
    <property type="protein sequence ID" value="KAB5518582.1"/>
    <property type="molecule type" value="Genomic_DNA"/>
</dbReference>
<evidence type="ECO:0000313" key="9">
    <source>
        <dbReference type="EMBL" id="KAB5518582.1"/>
    </source>
</evidence>
<evidence type="ECO:0000256" key="5">
    <source>
        <dbReference type="SAM" id="Coils"/>
    </source>
</evidence>
<proteinExistence type="predicted"/>
<reference evidence="9 10" key="1">
    <citation type="submission" date="2019-06" db="EMBL/GenBank/DDBJ databases">
        <title>A chromosome-scale genome assembly of the striped catfish, Pangasianodon hypophthalmus.</title>
        <authorList>
            <person name="Wen M."/>
            <person name="Zahm M."/>
            <person name="Roques C."/>
            <person name="Cabau C."/>
            <person name="Klopp C."/>
            <person name="Donnadieu C."/>
            <person name="Jouanno E."/>
            <person name="Avarre J.-C."/>
            <person name="Campet M."/>
            <person name="Ha T.T.T."/>
            <person name="Dugue R."/>
            <person name="Lampietro C."/>
            <person name="Louis A."/>
            <person name="Herpin A."/>
            <person name="Echchiki A."/>
            <person name="Berthelot C."/>
            <person name="Parey E."/>
            <person name="Roest-Crollius H."/>
            <person name="Braasch I."/>
            <person name="Postlethwait J."/>
            <person name="Bobe J."/>
            <person name="Montfort J."/>
            <person name="Bouchez O."/>
            <person name="Begum T."/>
            <person name="Schartl M."/>
            <person name="Guiguen Y."/>
        </authorList>
    </citation>
    <scope>NUCLEOTIDE SEQUENCE [LARGE SCALE GENOMIC DNA]</scope>
    <source>
        <strain evidence="9 10">Indonesia</strain>
        <tissue evidence="9">Blood</tissue>
    </source>
</reference>
<feature type="transmembrane region" description="Helical" evidence="7">
    <location>
        <begin position="12"/>
        <end position="31"/>
    </location>
</feature>
<dbReference type="PANTHER" id="PTHR25465:SF75">
    <property type="entry name" value="E3 UBIQUITIN_ISG15 LIGASE TRIM25-RELATED"/>
    <property type="match status" value="1"/>
</dbReference>
<keyword evidence="2 4" id="KW-0863">Zinc-finger</keyword>